<feature type="transmembrane region" description="Helical" evidence="1">
    <location>
        <begin position="21"/>
        <end position="43"/>
    </location>
</feature>
<gene>
    <name evidence="2" type="ORF">EFK50_10910</name>
</gene>
<keyword evidence="1" id="KW-0472">Membrane</keyword>
<name>A0A3N0CGY2_9ACTN</name>
<keyword evidence="1" id="KW-0812">Transmembrane</keyword>
<evidence type="ECO:0000313" key="2">
    <source>
        <dbReference type="EMBL" id="RNL62286.1"/>
    </source>
</evidence>
<dbReference type="InterPro" id="IPR025323">
    <property type="entry name" value="DUF4229"/>
</dbReference>
<keyword evidence="3" id="KW-1185">Reference proteome</keyword>
<reference evidence="2 3" key="1">
    <citation type="submission" date="2018-11" db="EMBL/GenBank/DDBJ databases">
        <authorList>
            <person name="Li F."/>
        </authorList>
    </citation>
    <scope>NUCLEOTIDE SEQUENCE [LARGE SCALE GENOMIC DNA]</scope>
    <source>
        <strain evidence="2 3">Gsoil 097</strain>
    </source>
</reference>
<comment type="caution">
    <text evidence="2">The sequence shown here is derived from an EMBL/GenBank/DDBJ whole genome shotgun (WGS) entry which is preliminary data.</text>
</comment>
<protein>
    <submittedName>
        <fullName evidence="2">DUF4229 domain-containing protein</fullName>
    </submittedName>
</protein>
<evidence type="ECO:0000313" key="3">
    <source>
        <dbReference type="Proteomes" id="UP000267128"/>
    </source>
</evidence>
<dbReference type="OrthoDB" id="3830292at2"/>
<accession>A0A3N0CGY2</accession>
<keyword evidence="1" id="KW-1133">Transmembrane helix</keyword>
<dbReference type="Pfam" id="PF14012">
    <property type="entry name" value="DUF4229"/>
    <property type="match status" value="1"/>
</dbReference>
<sequence length="101" mass="10975">MPAYRADGNILSVVKHFVVYTVLRIALFIACWAVVAGIATLIFGASTQVGVWSFVIGAVLSSLLSLRLLEGPRERFAQSVEARASRASARFEELKTSEDSD</sequence>
<dbReference type="EMBL" id="RJSE01000007">
    <property type="protein sequence ID" value="RNL62286.1"/>
    <property type="molecule type" value="Genomic_DNA"/>
</dbReference>
<organism evidence="2 3">
    <name type="scientific">Nocardioides marmoriginsengisoli</name>
    <dbReference type="NCBI Taxonomy" id="661483"/>
    <lineage>
        <taxon>Bacteria</taxon>
        <taxon>Bacillati</taxon>
        <taxon>Actinomycetota</taxon>
        <taxon>Actinomycetes</taxon>
        <taxon>Propionibacteriales</taxon>
        <taxon>Nocardioidaceae</taxon>
        <taxon>Nocardioides</taxon>
    </lineage>
</organism>
<dbReference type="Proteomes" id="UP000267128">
    <property type="component" value="Unassembled WGS sequence"/>
</dbReference>
<dbReference type="AlphaFoldDB" id="A0A3N0CGY2"/>
<feature type="transmembrane region" description="Helical" evidence="1">
    <location>
        <begin position="49"/>
        <end position="69"/>
    </location>
</feature>
<proteinExistence type="predicted"/>
<evidence type="ECO:0000256" key="1">
    <source>
        <dbReference type="SAM" id="Phobius"/>
    </source>
</evidence>